<dbReference type="GO" id="GO:0005783">
    <property type="term" value="C:endoplasmic reticulum"/>
    <property type="evidence" value="ECO:0007669"/>
    <property type="project" value="TreeGrafter"/>
</dbReference>
<keyword evidence="3" id="KW-1185">Reference proteome</keyword>
<feature type="region of interest" description="Disordered" evidence="1">
    <location>
        <begin position="1"/>
        <end position="49"/>
    </location>
</feature>
<protein>
    <recommendedName>
        <fullName evidence="4">Clock-controlled protein 8</fullName>
    </recommendedName>
</protein>
<reference evidence="2 3" key="1">
    <citation type="submission" date="2013-03" db="EMBL/GenBank/DDBJ databases">
        <title>The Genome Sequence of Phialophora europaea CBS 101466.</title>
        <authorList>
            <consortium name="The Broad Institute Genomics Platform"/>
            <person name="Cuomo C."/>
            <person name="de Hoog S."/>
            <person name="Gorbushina A."/>
            <person name="Walker B."/>
            <person name="Young S.K."/>
            <person name="Zeng Q."/>
            <person name="Gargeya S."/>
            <person name="Fitzgerald M."/>
            <person name="Haas B."/>
            <person name="Abouelleil A."/>
            <person name="Allen A.W."/>
            <person name="Alvarado L."/>
            <person name="Arachchi H.M."/>
            <person name="Berlin A.M."/>
            <person name="Chapman S.B."/>
            <person name="Gainer-Dewar J."/>
            <person name="Goldberg J."/>
            <person name="Griggs A."/>
            <person name="Gujja S."/>
            <person name="Hansen M."/>
            <person name="Howarth C."/>
            <person name="Imamovic A."/>
            <person name="Ireland A."/>
            <person name="Larimer J."/>
            <person name="McCowan C."/>
            <person name="Murphy C."/>
            <person name="Pearson M."/>
            <person name="Poon T.W."/>
            <person name="Priest M."/>
            <person name="Roberts A."/>
            <person name="Saif S."/>
            <person name="Shea T."/>
            <person name="Sisk P."/>
            <person name="Sykes S."/>
            <person name="Wortman J."/>
            <person name="Nusbaum C."/>
            <person name="Birren B."/>
        </authorList>
    </citation>
    <scope>NUCLEOTIDE SEQUENCE [LARGE SCALE GENOMIC DNA]</scope>
    <source>
        <strain evidence="2 3">CBS 101466</strain>
    </source>
</reference>
<dbReference type="RefSeq" id="XP_008711110.1">
    <property type="nucleotide sequence ID" value="XM_008712888.1"/>
</dbReference>
<dbReference type="GO" id="GO:0005634">
    <property type="term" value="C:nucleus"/>
    <property type="evidence" value="ECO:0007669"/>
    <property type="project" value="TreeGrafter"/>
</dbReference>
<dbReference type="eggNOG" id="ENOG502RG16">
    <property type="taxonomic scope" value="Eukaryota"/>
</dbReference>
<name>W2SEF8_CYPE1</name>
<dbReference type="STRING" id="1220924.W2SEF8"/>
<dbReference type="GeneID" id="19967921"/>
<dbReference type="GO" id="GO:0008654">
    <property type="term" value="P:phospholipid biosynthetic process"/>
    <property type="evidence" value="ECO:0007669"/>
    <property type="project" value="TreeGrafter"/>
</dbReference>
<dbReference type="EMBL" id="KB822711">
    <property type="protein sequence ID" value="ETN46398.1"/>
    <property type="molecule type" value="Genomic_DNA"/>
</dbReference>
<dbReference type="HOGENOM" id="CLU_015714_2_0_1"/>
<proteinExistence type="predicted"/>
<evidence type="ECO:0008006" key="4">
    <source>
        <dbReference type="Google" id="ProtNLM"/>
    </source>
</evidence>
<organism evidence="2 3">
    <name type="scientific">Cyphellophora europaea (strain CBS 101466)</name>
    <name type="common">Phialophora europaea</name>
    <dbReference type="NCBI Taxonomy" id="1220924"/>
    <lineage>
        <taxon>Eukaryota</taxon>
        <taxon>Fungi</taxon>
        <taxon>Dikarya</taxon>
        <taxon>Ascomycota</taxon>
        <taxon>Pezizomycotina</taxon>
        <taxon>Eurotiomycetes</taxon>
        <taxon>Chaetothyriomycetidae</taxon>
        <taxon>Chaetothyriales</taxon>
        <taxon>Cyphellophoraceae</taxon>
        <taxon>Cyphellophora</taxon>
    </lineage>
</organism>
<evidence type="ECO:0000256" key="1">
    <source>
        <dbReference type="SAM" id="MobiDB-lite"/>
    </source>
</evidence>
<dbReference type="InterPro" id="IPR013927">
    <property type="entry name" value="TF_Opi1_Ccg-8"/>
</dbReference>
<sequence>MEAQHPINPPYAAPPPFSPPASHRSSADLPKANVMDLDSTLSEHERSTRAASVLSGMSVEDMEAAETLNSLQQSIFNTTAIPHLKADRSEYSSPSHQGPPLHVHTTTSFHQSQPEPLLRLFTSQYPLAASLLNGSLTAYKTTQSFIPGAEWTERNVGLPIAGTVARISGVEGGLRWVLQPRRDGKSSSDPRSPDVEKGFDSHQQASETLPAYSAGDRSPPYTENEVVMLQQTPQHQQPPPGWRQQLLVSTSGLGVAMSEESLRSLRFCLSWLRWANGRLGEAIQNIKALLDRYGEGAPTGVGSPMSVASITQDQHEQRQAAMSARIAALRKDVLETLKKVVGIVSQYAGGALPQNARDLVHKHLTSLPQRFSIANAMVQNGDGSTNDANRVMVLAQEGLDMMTQVSRVVNDTLVSAEGWCERLGKKNGQQQEQQVVGNEKASLQALDRERSMTEGRDTDVKMEM</sequence>
<feature type="region of interest" description="Disordered" evidence="1">
    <location>
        <begin position="178"/>
        <end position="217"/>
    </location>
</feature>
<dbReference type="Proteomes" id="UP000030752">
    <property type="component" value="Unassembled WGS sequence"/>
</dbReference>
<dbReference type="AlphaFoldDB" id="W2SEF8"/>
<feature type="compositionally biased region" description="Basic and acidic residues" evidence="1">
    <location>
        <begin position="180"/>
        <end position="200"/>
    </location>
</feature>
<dbReference type="VEuPathDB" id="FungiDB:HMPREF1541_00582"/>
<dbReference type="InParanoid" id="W2SEF8"/>
<dbReference type="GO" id="GO:0006357">
    <property type="term" value="P:regulation of transcription by RNA polymerase II"/>
    <property type="evidence" value="ECO:0007669"/>
    <property type="project" value="TreeGrafter"/>
</dbReference>
<dbReference type="PANTHER" id="PTHR38406:SF1">
    <property type="entry name" value="TRANSCRIPTIONAL REPRESSOR OPI1"/>
    <property type="match status" value="1"/>
</dbReference>
<evidence type="ECO:0000313" key="2">
    <source>
        <dbReference type="EMBL" id="ETN46398.1"/>
    </source>
</evidence>
<dbReference type="Pfam" id="PF08618">
    <property type="entry name" value="Opi1"/>
    <property type="match status" value="1"/>
</dbReference>
<dbReference type="OrthoDB" id="2441642at2759"/>
<gene>
    <name evidence="2" type="ORF">HMPREF1541_00582</name>
</gene>
<dbReference type="GO" id="GO:0003714">
    <property type="term" value="F:transcription corepressor activity"/>
    <property type="evidence" value="ECO:0007669"/>
    <property type="project" value="InterPro"/>
</dbReference>
<feature type="compositionally biased region" description="Pro residues" evidence="1">
    <location>
        <begin position="7"/>
        <end position="19"/>
    </location>
</feature>
<accession>W2SEF8</accession>
<dbReference type="PANTHER" id="PTHR38406">
    <property type="entry name" value="TRANSCRIPTIONAL REPRESSOR OPI1"/>
    <property type="match status" value="1"/>
</dbReference>
<dbReference type="GO" id="GO:0030968">
    <property type="term" value="P:endoplasmic reticulum unfolded protein response"/>
    <property type="evidence" value="ECO:0007669"/>
    <property type="project" value="TreeGrafter"/>
</dbReference>
<evidence type="ECO:0000313" key="3">
    <source>
        <dbReference type="Proteomes" id="UP000030752"/>
    </source>
</evidence>